<dbReference type="Proteomes" id="UP000261212">
    <property type="component" value="Unassembled WGS sequence"/>
</dbReference>
<gene>
    <name evidence="3" type="ORF">DW687_00360</name>
</gene>
<dbReference type="InterPro" id="IPR011060">
    <property type="entry name" value="RibuloseP-bd_barrel"/>
</dbReference>
<evidence type="ECO:0000313" key="3">
    <source>
        <dbReference type="EMBL" id="RGD75806.1"/>
    </source>
</evidence>
<dbReference type="PANTHER" id="PTHR11749">
    <property type="entry name" value="RIBULOSE-5-PHOSPHATE-3-EPIMERASE"/>
    <property type="match status" value="1"/>
</dbReference>
<protein>
    <submittedName>
        <fullName evidence="3">Allulose-6-phosphate 3-epimerase</fullName>
    </submittedName>
</protein>
<proteinExistence type="predicted"/>
<evidence type="ECO:0000256" key="2">
    <source>
        <dbReference type="ARBA" id="ARBA00023235"/>
    </source>
</evidence>
<keyword evidence="2" id="KW-0413">Isomerase</keyword>
<name>A0A3E3E390_9FIRM</name>
<keyword evidence="1" id="KW-0479">Metal-binding</keyword>
<dbReference type="Pfam" id="PF00834">
    <property type="entry name" value="Ribul_P_3_epim"/>
    <property type="match status" value="1"/>
</dbReference>
<dbReference type="GO" id="GO:0005975">
    <property type="term" value="P:carbohydrate metabolic process"/>
    <property type="evidence" value="ECO:0007669"/>
    <property type="project" value="InterPro"/>
</dbReference>
<reference evidence="3 4" key="1">
    <citation type="submission" date="2018-08" db="EMBL/GenBank/DDBJ databases">
        <title>A genome reference for cultivated species of the human gut microbiota.</title>
        <authorList>
            <person name="Zou Y."/>
            <person name="Xue W."/>
            <person name="Luo G."/>
        </authorList>
    </citation>
    <scope>NUCLEOTIDE SEQUENCE [LARGE SCALE GENOMIC DNA]</scope>
    <source>
        <strain evidence="3 4">AM25-6</strain>
    </source>
</reference>
<dbReference type="SUPFAM" id="SSF51366">
    <property type="entry name" value="Ribulose-phoshate binding barrel"/>
    <property type="match status" value="1"/>
</dbReference>
<dbReference type="Gene3D" id="3.20.20.70">
    <property type="entry name" value="Aldolase class I"/>
    <property type="match status" value="1"/>
</dbReference>
<comment type="caution">
    <text evidence="3">The sequence shown here is derived from an EMBL/GenBank/DDBJ whole genome shotgun (WGS) entry which is preliminary data.</text>
</comment>
<dbReference type="GO" id="GO:0046872">
    <property type="term" value="F:metal ion binding"/>
    <property type="evidence" value="ECO:0007669"/>
    <property type="project" value="UniProtKB-KW"/>
</dbReference>
<dbReference type="CDD" id="cd00429">
    <property type="entry name" value="RPE"/>
    <property type="match status" value="1"/>
</dbReference>
<dbReference type="AlphaFoldDB" id="A0A3E3E390"/>
<dbReference type="EMBL" id="QUSM01000001">
    <property type="protein sequence ID" value="RGD75806.1"/>
    <property type="molecule type" value="Genomic_DNA"/>
</dbReference>
<accession>A0A3E3E390</accession>
<dbReference type="InterPro" id="IPR013785">
    <property type="entry name" value="Aldolase_TIM"/>
</dbReference>
<dbReference type="RefSeq" id="WP_007050593.1">
    <property type="nucleotide sequence ID" value="NZ_CABKNJ010000001.1"/>
</dbReference>
<organism evidence="3 4">
    <name type="scientific">Anaerofustis stercorihominis</name>
    <dbReference type="NCBI Taxonomy" id="214853"/>
    <lineage>
        <taxon>Bacteria</taxon>
        <taxon>Bacillati</taxon>
        <taxon>Bacillota</taxon>
        <taxon>Clostridia</taxon>
        <taxon>Eubacteriales</taxon>
        <taxon>Eubacteriaceae</taxon>
        <taxon>Anaerofustis</taxon>
    </lineage>
</organism>
<evidence type="ECO:0000256" key="1">
    <source>
        <dbReference type="ARBA" id="ARBA00022723"/>
    </source>
</evidence>
<evidence type="ECO:0000313" key="4">
    <source>
        <dbReference type="Proteomes" id="UP000261212"/>
    </source>
</evidence>
<sequence length="222" mass="25302">MKYKISPSLMCMDLLNIESQIKTLNPYVYSYHVDIIDGVYFKNFSFTPPFMKAVRKVTSAKLDAHVMLVDPFYYLEEMVDCGADCVSIHSEKLINEAFRTSKFLHARNKEFGVVLSPEVCAETLLPYISEVDKITVMTEEPGFAGGDFIPGTLDKINQLVKIREEKDLHFLIEVDGVVNKEHFKEYKEAGVDIYIVGNRGLFSLHEDLDTAVKMTLKQIEEA</sequence>
<dbReference type="InterPro" id="IPR000056">
    <property type="entry name" value="Ribul_P_3_epim-like"/>
</dbReference>
<dbReference type="GO" id="GO:0016857">
    <property type="term" value="F:racemase and epimerase activity, acting on carbohydrates and derivatives"/>
    <property type="evidence" value="ECO:0007669"/>
    <property type="project" value="InterPro"/>
</dbReference>
<dbReference type="GeneID" id="98000878"/>